<comment type="similarity">
    <text evidence="2">Belongs to the KdsC family.</text>
</comment>
<keyword evidence="4" id="KW-0479">Metal-binding</keyword>
<dbReference type="InterPro" id="IPR010023">
    <property type="entry name" value="KdsC_fam"/>
</dbReference>
<evidence type="ECO:0000256" key="4">
    <source>
        <dbReference type="ARBA" id="ARBA00022723"/>
    </source>
</evidence>
<evidence type="ECO:0000256" key="2">
    <source>
        <dbReference type="ARBA" id="ARBA00005893"/>
    </source>
</evidence>
<comment type="subunit">
    <text evidence="3">Homotetramer.</text>
</comment>
<organism evidence="7 8">
    <name type="scientific">Niabella yanshanensis</name>
    <dbReference type="NCBI Taxonomy" id="577386"/>
    <lineage>
        <taxon>Bacteria</taxon>
        <taxon>Pseudomonadati</taxon>
        <taxon>Bacteroidota</taxon>
        <taxon>Chitinophagia</taxon>
        <taxon>Chitinophagales</taxon>
        <taxon>Chitinophagaceae</taxon>
        <taxon>Niabella</taxon>
    </lineage>
</organism>
<keyword evidence="8" id="KW-1185">Reference proteome</keyword>
<dbReference type="InterPro" id="IPR023214">
    <property type="entry name" value="HAD_sf"/>
</dbReference>
<dbReference type="SFLD" id="SFLDG01138">
    <property type="entry name" value="C1.6.2:_Deoxy-d-mannose-octulo"/>
    <property type="match status" value="1"/>
</dbReference>
<evidence type="ECO:0000313" key="7">
    <source>
        <dbReference type="EMBL" id="WQD39334.1"/>
    </source>
</evidence>
<dbReference type="SFLD" id="SFLDS00003">
    <property type="entry name" value="Haloacid_Dehalogenase"/>
    <property type="match status" value="1"/>
</dbReference>
<dbReference type="InterPro" id="IPR036412">
    <property type="entry name" value="HAD-like_sf"/>
</dbReference>
<comment type="cofactor">
    <cofactor evidence="1">
        <name>Mg(2+)</name>
        <dbReference type="ChEBI" id="CHEBI:18420"/>
    </cofactor>
</comment>
<dbReference type="PIRSF" id="PIRSF006118">
    <property type="entry name" value="KDO8-P_Ptase"/>
    <property type="match status" value="1"/>
</dbReference>
<evidence type="ECO:0000256" key="5">
    <source>
        <dbReference type="ARBA" id="ARBA00022801"/>
    </source>
</evidence>
<dbReference type="SFLD" id="SFLDG01136">
    <property type="entry name" value="C1.6:_Phosphoserine_Phosphatas"/>
    <property type="match status" value="1"/>
</dbReference>
<dbReference type="Gene3D" id="3.40.50.1000">
    <property type="entry name" value="HAD superfamily/HAD-like"/>
    <property type="match status" value="1"/>
</dbReference>
<dbReference type="InterPro" id="IPR050793">
    <property type="entry name" value="CMP-NeuNAc_synthase"/>
</dbReference>
<keyword evidence="5 7" id="KW-0378">Hydrolase</keyword>
<dbReference type="PANTHER" id="PTHR21485:SF3">
    <property type="entry name" value="N-ACYLNEURAMINATE CYTIDYLYLTRANSFERASE"/>
    <property type="match status" value="1"/>
</dbReference>
<evidence type="ECO:0000256" key="3">
    <source>
        <dbReference type="ARBA" id="ARBA00011881"/>
    </source>
</evidence>
<name>A0ABZ0W9I8_9BACT</name>
<gene>
    <name evidence="7" type="ORF">U0035_04125</name>
</gene>
<protein>
    <submittedName>
        <fullName evidence="7">HAD hydrolase family protein</fullName>
    </submittedName>
</protein>
<evidence type="ECO:0000313" key="8">
    <source>
        <dbReference type="Proteomes" id="UP001325680"/>
    </source>
</evidence>
<dbReference type="SUPFAM" id="SSF56784">
    <property type="entry name" value="HAD-like"/>
    <property type="match status" value="1"/>
</dbReference>
<dbReference type="GO" id="GO:0016787">
    <property type="term" value="F:hydrolase activity"/>
    <property type="evidence" value="ECO:0007669"/>
    <property type="project" value="UniProtKB-KW"/>
</dbReference>
<keyword evidence="6" id="KW-0460">Magnesium</keyword>
<dbReference type="PANTHER" id="PTHR21485">
    <property type="entry name" value="HAD SUPERFAMILY MEMBERS CMAS AND KDSC"/>
    <property type="match status" value="1"/>
</dbReference>
<evidence type="ECO:0000256" key="6">
    <source>
        <dbReference type="ARBA" id="ARBA00022842"/>
    </source>
</evidence>
<dbReference type="Proteomes" id="UP001325680">
    <property type="component" value="Chromosome"/>
</dbReference>
<evidence type="ECO:0000256" key="1">
    <source>
        <dbReference type="ARBA" id="ARBA00001946"/>
    </source>
</evidence>
<sequence>MNVLSSFKKVTTFIFDVDGVLTDGRVLVLESGEMARTMNVKDGYALQLAIKKGYKIFIVSGSSRSAVEKRMNYLGIQHIFFSVKDKGTFVEELAVEQGLDLDRCLFMGDDMPDLPVFDKVGVGCCPADAVADIKAVARYISLKKGGDGCVRDVIEKVLKINGHWDTVPSVAST</sequence>
<reference evidence="7 8" key="1">
    <citation type="submission" date="2023-12" db="EMBL/GenBank/DDBJ databases">
        <title>Genome sequencing and assembly of bacterial species from a model synthetic community.</title>
        <authorList>
            <person name="Hogle S.L."/>
        </authorList>
    </citation>
    <scope>NUCLEOTIDE SEQUENCE [LARGE SCALE GENOMIC DNA]</scope>
    <source>
        <strain evidence="7 8">HAMBI_3031</strain>
    </source>
</reference>
<dbReference type="Pfam" id="PF08282">
    <property type="entry name" value="Hydrolase_3"/>
    <property type="match status" value="1"/>
</dbReference>
<dbReference type="RefSeq" id="WP_114793314.1">
    <property type="nucleotide sequence ID" value="NZ_CP139960.1"/>
</dbReference>
<accession>A0ABZ0W9I8</accession>
<proteinExistence type="inferred from homology"/>
<dbReference type="NCBIfam" id="TIGR01670">
    <property type="entry name" value="KdsC-phosphatas"/>
    <property type="match status" value="1"/>
</dbReference>
<dbReference type="EMBL" id="CP139960">
    <property type="protein sequence ID" value="WQD39334.1"/>
    <property type="molecule type" value="Genomic_DNA"/>
</dbReference>